<evidence type="ECO:0000313" key="3">
    <source>
        <dbReference type="Proteomes" id="UP001595956"/>
    </source>
</evidence>
<evidence type="ECO:0000256" key="1">
    <source>
        <dbReference type="SAM" id="Phobius"/>
    </source>
</evidence>
<feature type="transmembrane region" description="Helical" evidence="1">
    <location>
        <begin position="117"/>
        <end position="135"/>
    </location>
</feature>
<keyword evidence="1" id="KW-1133">Transmembrane helix</keyword>
<gene>
    <name evidence="2" type="ORF">ACFPKY_08555</name>
</gene>
<evidence type="ECO:0000313" key="2">
    <source>
        <dbReference type="EMBL" id="MFC5493149.1"/>
    </source>
</evidence>
<proteinExistence type="predicted"/>
<name>A0ABW0N1Z9_9ACTN</name>
<keyword evidence="1" id="KW-0472">Membrane</keyword>
<dbReference type="EMBL" id="JBHSMD010000002">
    <property type="protein sequence ID" value="MFC5493149.1"/>
    <property type="molecule type" value="Genomic_DNA"/>
</dbReference>
<protein>
    <submittedName>
        <fullName evidence="2">Uncharacterized protein</fullName>
    </submittedName>
</protein>
<organism evidence="2 3">
    <name type="scientific">Nocardioides caricicola</name>
    <dbReference type="NCBI Taxonomy" id="634770"/>
    <lineage>
        <taxon>Bacteria</taxon>
        <taxon>Bacillati</taxon>
        <taxon>Actinomycetota</taxon>
        <taxon>Actinomycetes</taxon>
        <taxon>Propionibacteriales</taxon>
        <taxon>Nocardioidaceae</taxon>
        <taxon>Nocardioides</taxon>
    </lineage>
</organism>
<reference evidence="3" key="1">
    <citation type="journal article" date="2019" name="Int. J. Syst. Evol. Microbiol.">
        <title>The Global Catalogue of Microorganisms (GCM) 10K type strain sequencing project: providing services to taxonomists for standard genome sequencing and annotation.</title>
        <authorList>
            <consortium name="The Broad Institute Genomics Platform"/>
            <consortium name="The Broad Institute Genome Sequencing Center for Infectious Disease"/>
            <person name="Wu L."/>
            <person name="Ma J."/>
        </authorList>
    </citation>
    <scope>NUCLEOTIDE SEQUENCE [LARGE SCALE GENOMIC DNA]</scope>
    <source>
        <strain evidence="3">KACC 13778</strain>
    </source>
</reference>
<feature type="transmembrane region" description="Helical" evidence="1">
    <location>
        <begin position="6"/>
        <end position="26"/>
    </location>
</feature>
<dbReference type="Proteomes" id="UP001595956">
    <property type="component" value="Unassembled WGS sequence"/>
</dbReference>
<keyword evidence="1" id="KW-0812">Transmembrane</keyword>
<accession>A0ABW0N1Z9</accession>
<dbReference type="RefSeq" id="WP_345171983.1">
    <property type="nucleotide sequence ID" value="NZ_BAABFQ010000003.1"/>
</dbReference>
<feature type="transmembrane region" description="Helical" evidence="1">
    <location>
        <begin position="155"/>
        <end position="176"/>
    </location>
</feature>
<comment type="caution">
    <text evidence="2">The sequence shown here is derived from an EMBL/GenBank/DDBJ whole genome shotgun (WGS) entry which is preliminary data.</text>
</comment>
<feature type="transmembrane region" description="Helical" evidence="1">
    <location>
        <begin position="63"/>
        <end position="88"/>
    </location>
</feature>
<keyword evidence="3" id="KW-1185">Reference proteome</keyword>
<sequence>MTAENWGALTLVLLGFGIAAGLVAWTSSTARRVFAPAALLMLVAAAVVAAAPPSVVVDDDAVVALVALAGVLAVAGGGPIAALVFDLVDRREPDGETMREAAHVLRGGAWIGGLERIAVYAAIVAGWPEGLAIVLGVKSLARYPELRTPGTAERFIIGTFVSVLWAAGCAGVVLLVR</sequence>
<feature type="transmembrane region" description="Helical" evidence="1">
    <location>
        <begin position="33"/>
        <end position="51"/>
    </location>
</feature>